<dbReference type="SUPFAM" id="SSF52317">
    <property type="entry name" value="Class I glutamine amidotransferase-like"/>
    <property type="match status" value="1"/>
</dbReference>
<sequence length="592" mass="65842">MRLTSLILLLFSVNATANNKNTINNPSELFLVGGGLKSCSTMSKSQCNSGHNLSNSTNEIAKTQALYRLDHTARDRVDRLIPTHYSAKHGTQIKKLLTKALKESNKKRMSKRALIDYLRQFDNTNLINKLSDPEYYLLLDALEIHQQSPINNERLKETVWLDRSKNSFTTQVYREFVERAKFLSGREKPTILVVTASARDSFEAVDFYVQAFEQAGAIVQWLPIDATLQSILNNQSRSNPRLCDQLAETRINVQKSAYRESIYPDLTAKQHAACLDPQLMLNQVTQADGIFINGGDQSLTKQAFIKPNGEDTALMATIRAKFNDGNFIIGGTSAGTAVMSGGIFNKHPVPMITSGQSDRAIFHGAHANVVPTEGCQKANNCDAVPNDQLTYSSLGGLGLFSVGILDTHFSERGRQGRLAVLARHTMSRLAFGVDERTALVVRQLNNHHFELSVIGQSGVFIVEDKLSANVEKPSRLDVITHYIHQGDKVNVSPTGTLSFEFSKDKQRSKHVSGKLPVVANIFDKEKYITATKLLCLSEEKSITGTVTYDGQYADIKIMKNNESNSMQGLYLIGKNKKHDCSYQNYQLEISVK</sequence>
<dbReference type="EMBL" id="BSSV01000002">
    <property type="protein sequence ID" value="GLX85239.1"/>
    <property type="molecule type" value="Genomic_DNA"/>
</dbReference>
<evidence type="ECO:0000256" key="1">
    <source>
        <dbReference type="SAM" id="SignalP"/>
    </source>
</evidence>
<keyword evidence="3" id="KW-1185">Reference proteome</keyword>
<organism evidence="2 3">
    <name type="scientific">Thalassotalea loyana</name>
    <dbReference type="NCBI Taxonomy" id="280483"/>
    <lineage>
        <taxon>Bacteria</taxon>
        <taxon>Pseudomonadati</taxon>
        <taxon>Pseudomonadota</taxon>
        <taxon>Gammaproteobacteria</taxon>
        <taxon>Alteromonadales</taxon>
        <taxon>Colwelliaceae</taxon>
        <taxon>Thalassotalea</taxon>
    </lineage>
</organism>
<evidence type="ECO:0008006" key="4">
    <source>
        <dbReference type="Google" id="ProtNLM"/>
    </source>
</evidence>
<dbReference type="PANTHER" id="PTHR36175">
    <property type="entry name" value="CYANOPHYCINASE"/>
    <property type="match status" value="1"/>
</dbReference>
<keyword evidence="1" id="KW-0732">Signal</keyword>
<dbReference type="RefSeq" id="WP_284297137.1">
    <property type="nucleotide sequence ID" value="NZ_BSSV01000002.1"/>
</dbReference>
<feature type="chain" id="PRO_5045316318" description="Cyanophycinase" evidence="1">
    <location>
        <begin position="18"/>
        <end position="592"/>
    </location>
</feature>
<protein>
    <recommendedName>
        <fullName evidence="4">Cyanophycinase</fullName>
    </recommendedName>
</protein>
<evidence type="ECO:0000313" key="3">
    <source>
        <dbReference type="Proteomes" id="UP001157134"/>
    </source>
</evidence>
<dbReference type="InterPro" id="IPR029062">
    <property type="entry name" value="Class_I_gatase-like"/>
</dbReference>
<accession>A0ABQ6HCH3</accession>
<name>A0ABQ6HCH3_9GAMM</name>
<reference evidence="2 3" key="1">
    <citation type="submission" date="2023-03" db="EMBL/GenBank/DDBJ databases">
        <title>Thalassotalea loyana LMG 22536T draft genome sequence.</title>
        <authorList>
            <person name="Sawabe T."/>
        </authorList>
    </citation>
    <scope>NUCLEOTIDE SEQUENCE [LARGE SCALE GENOMIC DNA]</scope>
    <source>
        <strain evidence="2 3">LMG 22536</strain>
    </source>
</reference>
<dbReference type="Gene3D" id="3.40.50.880">
    <property type="match status" value="1"/>
</dbReference>
<comment type="caution">
    <text evidence="2">The sequence shown here is derived from an EMBL/GenBank/DDBJ whole genome shotgun (WGS) entry which is preliminary data.</text>
</comment>
<proteinExistence type="predicted"/>
<dbReference type="Proteomes" id="UP001157134">
    <property type="component" value="Unassembled WGS sequence"/>
</dbReference>
<feature type="signal peptide" evidence="1">
    <location>
        <begin position="1"/>
        <end position="17"/>
    </location>
</feature>
<dbReference type="CDD" id="cd03145">
    <property type="entry name" value="GAT1_cyanophycinase"/>
    <property type="match status" value="1"/>
</dbReference>
<evidence type="ECO:0000313" key="2">
    <source>
        <dbReference type="EMBL" id="GLX85239.1"/>
    </source>
</evidence>
<dbReference type="PANTHER" id="PTHR36175:SF1">
    <property type="entry name" value="CYANOPHYCINASE"/>
    <property type="match status" value="1"/>
</dbReference>
<gene>
    <name evidence="2" type="ORF">tloyanaT_14910</name>
</gene>